<proteinExistence type="predicted"/>
<dbReference type="InterPro" id="IPR027806">
    <property type="entry name" value="HARBI1_dom"/>
</dbReference>
<dbReference type="PANTHER" id="PTHR34615:SF1">
    <property type="entry name" value="PX DOMAIN-CONTAINING PROTEIN"/>
    <property type="match status" value="1"/>
</dbReference>
<dbReference type="AlphaFoldDB" id="A0A024T7K3"/>
<dbReference type="GeneID" id="20092405"/>
<name>A0A024T7K3_9STRA</name>
<dbReference type="OrthoDB" id="74927at2759"/>
<dbReference type="VEuPathDB" id="FungiDB:H310_15355"/>
<dbReference type="GO" id="GO:0046872">
    <property type="term" value="F:metal ion binding"/>
    <property type="evidence" value="ECO:0007669"/>
    <property type="project" value="UniProtKB-KW"/>
</dbReference>
<keyword evidence="2" id="KW-0479">Metal-binding</keyword>
<evidence type="ECO:0000256" key="2">
    <source>
        <dbReference type="ARBA" id="ARBA00022723"/>
    </source>
</evidence>
<protein>
    <recommendedName>
        <fullName evidence="3">DDE Tnp4 domain-containing protein</fullName>
    </recommendedName>
</protein>
<feature type="domain" description="DDE Tnp4" evidence="3">
    <location>
        <begin position="169"/>
        <end position="261"/>
    </location>
</feature>
<dbReference type="Pfam" id="PF13359">
    <property type="entry name" value="DDE_Tnp_4"/>
    <property type="match status" value="1"/>
</dbReference>
<organism evidence="4">
    <name type="scientific">Aphanomyces invadans</name>
    <dbReference type="NCBI Taxonomy" id="157072"/>
    <lineage>
        <taxon>Eukaryota</taxon>
        <taxon>Sar</taxon>
        <taxon>Stramenopiles</taxon>
        <taxon>Oomycota</taxon>
        <taxon>Saprolegniomycetes</taxon>
        <taxon>Saprolegniales</taxon>
        <taxon>Verrucalvaceae</taxon>
        <taxon>Aphanomyces</taxon>
    </lineage>
</organism>
<gene>
    <name evidence="4" type="ORF">H310_15355</name>
</gene>
<sequence>MVLSVNDIIMLLPLVKTKTTRNMIMQMYIFQYIEPPLIPDVRFVLDSYPDANALLDFRFDAAGIKRLGHLLGFPAVIVTPNESRVCRDEAMCILLSRMTFPRRFHDMARMFGRSRGRLCDIFLYMVHVLYDRWNTILYLNKKLLRNRIDSYCRAIFLKGSPVQSVFGFIDGTKLQTMRISATGDGMNLQKQIYSGHKRIHCLNYQAISAPDGVCVHFWGPLEGRRHDSAMLTQSKVLEVFAQHPDVFNGKHIYGDPAYGVTKF</sequence>
<dbReference type="PANTHER" id="PTHR34615">
    <property type="entry name" value="PX DOMAIN-CONTAINING PROTEIN"/>
    <property type="match status" value="1"/>
</dbReference>
<dbReference type="STRING" id="157072.A0A024T7K3"/>
<evidence type="ECO:0000256" key="1">
    <source>
        <dbReference type="ARBA" id="ARBA00001968"/>
    </source>
</evidence>
<evidence type="ECO:0000313" key="4">
    <source>
        <dbReference type="EMBL" id="ETV89809.1"/>
    </source>
</evidence>
<dbReference type="RefSeq" id="XP_008881560.1">
    <property type="nucleotide sequence ID" value="XM_008883338.1"/>
</dbReference>
<feature type="non-terminal residue" evidence="4">
    <location>
        <position position="263"/>
    </location>
</feature>
<evidence type="ECO:0000259" key="3">
    <source>
        <dbReference type="Pfam" id="PF13359"/>
    </source>
</evidence>
<dbReference type="EMBL" id="KI914341">
    <property type="protein sequence ID" value="ETV89809.1"/>
    <property type="molecule type" value="Genomic_DNA"/>
</dbReference>
<accession>A0A024T7K3</accession>
<comment type="cofactor">
    <cofactor evidence="1">
        <name>a divalent metal cation</name>
        <dbReference type="ChEBI" id="CHEBI:60240"/>
    </cofactor>
</comment>
<reference evidence="4" key="1">
    <citation type="submission" date="2013-12" db="EMBL/GenBank/DDBJ databases">
        <title>The Genome Sequence of Aphanomyces invadans NJM9701.</title>
        <authorList>
            <consortium name="The Broad Institute Genomics Platform"/>
            <person name="Russ C."/>
            <person name="Tyler B."/>
            <person name="van West P."/>
            <person name="Dieguez-Uribeondo J."/>
            <person name="Young S.K."/>
            <person name="Zeng Q."/>
            <person name="Gargeya S."/>
            <person name="Fitzgerald M."/>
            <person name="Abouelleil A."/>
            <person name="Alvarado L."/>
            <person name="Chapman S.B."/>
            <person name="Gainer-Dewar J."/>
            <person name="Goldberg J."/>
            <person name="Griggs A."/>
            <person name="Gujja S."/>
            <person name="Hansen M."/>
            <person name="Howarth C."/>
            <person name="Imamovic A."/>
            <person name="Ireland A."/>
            <person name="Larimer J."/>
            <person name="McCowan C."/>
            <person name="Murphy C."/>
            <person name="Pearson M."/>
            <person name="Poon T.W."/>
            <person name="Priest M."/>
            <person name="Roberts A."/>
            <person name="Saif S."/>
            <person name="Shea T."/>
            <person name="Sykes S."/>
            <person name="Wortman J."/>
            <person name="Nusbaum C."/>
            <person name="Birren B."/>
        </authorList>
    </citation>
    <scope>NUCLEOTIDE SEQUENCE [LARGE SCALE GENOMIC DNA]</scope>
    <source>
        <strain evidence="4">NJM9701</strain>
    </source>
</reference>
<dbReference type="eggNOG" id="ENOG502SKXD">
    <property type="taxonomic scope" value="Eukaryota"/>
</dbReference>